<reference evidence="2" key="2">
    <citation type="submission" date="2020-02" db="EMBL/GenBank/DDBJ databases">
        <authorList>
            <consortium name="NCBI Pathogen Detection Project"/>
        </authorList>
    </citation>
    <scope>NUCLEOTIDE SEQUENCE</scope>
    <source>
        <strain evidence="2">MA.GW_S01608-07</strain>
    </source>
</reference>
<organism evidence="2">
    <name type="scientific">Salmonella enterica</name>
    <name type="common">Salmonella choleraesuis</name>
    <dbReference type="NCBI Taxonomy" id="28901"/>
    <lineage>
        <taxon>Bacteria</taxon>
        <taxon>Pseudomonadati</taxon>
        <taxon>Pseudomonadota</taxon>
        <taxon>Gammaproteobacteria</taxon>
        <taxon>Enterobacterales</taxon>
        <taxon>Enterobacteriaceae</taxon>
        <taxon>Salmonella</taxon>
    </lineage>
</organism>
<comment type="caution">
    <text evidence="2">The sequence shown here is derived from an EMBL/GenBank/DDBJ whole genome shotgun (WGS) entry which is preliminary data.</text>
</comment>
<name>A0A750EBR4_SALER</name>
<proteinExistence type="predicted"/>
<gene>
    <name evidence="2" type="ORF">G8N95_003319</name>
</gene>
<protein>
    <submittedName>
        <fullName evidence="2">Uncharacterized protein</fullName>
    </submittedName>
</protein>
<evidence type="ECO:0000256" key="1">
    <source>
        <dbReference type="SAM" id="MobiDB-lite"/>
    </source>
</evidence>
<dbReference type="AlphaFoldDB" id="A0A750EBR4"/>
<dbReference type="EMBL" id="DAAVRS010000009">
    <property type="protein sequence ID" value="HAF6042619.1"/>
    <property type="molecule type" value="Genomic_DNA"/>
</dbReference>
<reference evidence="2" key="1">
    <citation type="journal article" date="2018" name="Genome Biol.">
        <title>SKESA: strategic k-mer extension for scrupulous assemblies.</title>
        <authorList>
            <person name="Souvorov A."/>
            <person name="Agarwala R."/>
            <person name="Lipman D.J."/>
        </authorList>
    </citation>
    <scope>NUCLEOTIDE SEQUENCE</scope>
    <source>
        <strain evidence="2">MA.GW_S01608-07</strain>
    </source>
</reference>
<accession>A0A750EBR4</accession>
<feature type="region of interest" description="Disordered" evidence="1">
    <location>
        <begin position="64"/>
        <end position="85"/>
    </location>
</feature>
<evidence type="ECO:0000313" key="2">
    <source>
        <dbReference type="EMBL" id="HAF6042619.1"/>
    </source>
</evidence>
<sequence>MNPTDFIRKHITSSLMAEGFPEQAALGGGLVGVDHYRPMPQASRRGRTYDDCLHYVRQWAKGQTTSVERKAKKKPGREVAPPGLF</sequence>